<keyword evidence="2" id="KW-1185">Reference proteome</keyword>
<accession>A0A2I0VX23</accession>
<dbReference type="AlphaFoldDB" id="A0A2I0VX23"/>
<gene>
    <name evidence="1" type="ORF">MA16_Dca006984</name>
</gene>
<dbReference type="Proteomes" id="UP000233837">
    <property type="component" value="Unassembled WGS sequence"/>
</dbReference>
<reference evidence="1 2" key="1">
    <citation type="journal article" date="2016" name="Sci. Rep.">
        <title>The Dendrobium catenatum Lindl. genome sequence provides insights into polysaccharide synthase, floral development and adaptive evolution.</title>
        <authorList>
            <person name="Zhang G.Q."/>
            <person name="Xu Q."/>
            <person name="Bian C."/>
            <person name="Tsai W.C."/>
            <person name="Yeh C.M."/>
            <person name="Liu K.W."/>
            <person name="Yoshida K."/>
            <person name="Zhang L.S."/>
            <person name="Chang S.B."/>
            <person name="Chen F."/>
            <person name="Shi Y."/>
            <person name="Su Y.Y."/>
            <person name="Zhang Y.Q."/>
            <person name="Chen L.J."/>
            <person name="Yin Y."/>
            <person name="Lin M."/>
            <person name="Huang H."/>
            <person name="Deng H."/>
            <person name="Wang Z.W."/>
            <person name="Zhu S.L."/>
            <person name="Zhao X."/>
            <person name="Deng C."/>
            <person name="Niu S.C."/>
            <person name="Huang J."/>
            <person name="Wang M."/>
            <person name="Liu G.H."/>
            <person name="Yang H.J."/>
            <person name="Xiao X.J."/>
            <person name="Hsiao Y.Y."/>
            <person name="Wu W.L."/>
            <person name="Chen Y.Y."/>
            <person name="Mitsuda N."/>
            <person name="Ohme-Takagi M."/>
            <person name="Luo Y.B."/>
            <person name="Van de Peer Y."/>
            <person name="Liu Z.J."/>
        </authorList>
    </citation>
    <scope>NUCLEOTIDE SEQUENCE [LARGE SCALE GENOMIC DNA]</scope>
    <source>
        <tissue evidence="1">The whole plant</tissue>
    </source>
</reference>
<sequence>MGRLDGWIEHYRRERREPARLAHLLLAKAVSMEASRGVDDDDDDNAFGAIEFPPTVEEFLEHDPPFQKGE</sequence>
<evidence type="ECO:0000313" key="1">
    <source>
        <dbReference type="EMBL" id="PKU67949.1"/>
    </source>
</evidence>
<dbReference type="EMBL" id="KZ503159">
    <property type="protein sequence ID" value="PKU67949.1"/>
    <property type="molecule type" value="Genomic_DNA"/>
</dbReference>
<reference evidence="1 2" key="2">
    <citation type="journal article" date="2017" name="Nature">
        <title>The Apostasia genome and the evolution of orchids.</title>
        <authorList>
            <person name="Zhang G.Q."/>
            <person name="Liu K.W."/>
            <person name="Li Z."/>
            <person name="Lohaus R."/>
            <person name="Hsiao Y.Y."/>
            <person name="Niu S.C."/>
            <person name="Wang J.Y."/>
            <person name="Lin Y.C."/>
            <person name="Xu Q."/>
            <person name="Chen L.J."/>
            <person name="Yoshida K."/>
            <person name="Fujiwara S."/>
            <person name="Wang Z.W."/>
            <person name="Zhang Y.Q."/>
            <person name="Mitsuda N."/>
            <person name="Wang M."/>
            <person name="Liu G.H."/>
            <person name="Pecoraro L."/>
            <person name="Huang H.X."/>
            <person name="Xiao X.J."/>
            <person name="Lin M."/>
            <person name="Wu X.Y."/>
            <person name="Wu W.L."/>
            <person name="Chen Y.Y."/>
            <person name="Chang S.B."/>
            <person name="Sakamoto S."/>
            <person name="Ohme-Takagi M."/>
            <person name="Yagi M."/>
            <person name="Zeng S.J."/>
            <person name="Shen C.Y."/>
            <person name="Yeh C.M."/>
            <person name="Luo Y.B."/>
            <person name="Tsai W.C."/>
            <person name="Van de Peer Y."/>
            <person name="Liu Z.J."/>
        </authorList>
    </citation>
    <scope>NUCLEOTIDE SEQUENCE [LARGE SCALE GENOMIC DNA]</scope>
    <source>
        <tissue evidence="1">The whole plant</tissue>
    </source>
</reference>
<protein>
    <submittedName>
        <fullName evidence="1">Uncharacterized protein</fullName>
    </submittedName>
</protein>
<evidence type="ECO:0000313" key="2">
    <source>
        <dbReference type="Proteomes" id="UP000233837"/>
    </source>
</evidence>
<name>A0A2I0VX23_9ASPA</name>
<organism evidence="1 2">
    <name type="scientific">Dendrobium catenatum</name>
    <dbReference type="NCBI Taxonomy" id="906689"/>
    <lineage>
        <taxon>Eukaryota</taxon>
        <taxon>Viridiplantae</taxon>
        <taxon>Streptophyta</taxon>
        <taxon>Embryophyta</taxon>
        <taxon>Tracheophyta</taxon>
        <taxon>Spermatophyta</taxon>
        <taxon>Magnoliopsida</taxon>
        <taxon>Liliopsida</taxon>
        <taxon>Asparagales</taxon>
        <taxon>Orchidaceae</taxon>
        <taxon>Epidendroideae</taxon>
        <taxon>Malaxideae</taxon>
        <taxon>Dendrobiinae</taxon>
        <taxon>Dendrobium</taxon>
    </lineage>
</organism>
<proteinExistence type="predicted"/>